<name>B0NS89_BACSE</name>
<reference evidence="1 2" key="2">
    <citation type="submission" date="2007-11" db="EMBL/GenBank/DDBJ databases">
        <authorList>
            <person name="Fulton L."/>
            <person name="Clifton S."/>
            <person name="Fulton B."/>
            <person name="Xu J."/>
            <person name="Minx P."/>
            <person name="Pepin K.H."/>
            <person name="Johnson M."/>
            <person name="Thiruvilangam P."/>
            <person name="Bhonagiri V."/>
            <person name="Nash W.E."/>
            <person name="Mardis E.R."/>
            <person name="Wilson R.K."/>
        </authorList>
    </citation>
    <scope>NUCLEOTIDE SEQUENCE [LARGE SCALE GENOMIC DNA]</scope>
    <source>
        <strain evidence="1 2">ATCC 43183</strain>
    </source>
</reference>
<dbReference type="AlphaFoldDB" id="B0NS89"/>
<accession>B0NS89</accession>
<evidence type="ECO:0000313" key="2">
    <source>
        <dbReference type="Proteomes" id="UP000004713"/>
    </source>
</evidence>
<sequence>MSLLLKCQAFQTQMPGVFMTNTRHFGSKLTVFRKQTRGIPETDLAG</sequence>
<comment type="caution">
    <text evidence="1">The sequence shown here is derived from an EMBL/GenBank/DDBJ whole genome shotgun (WGS) entry which is preliminary data.</text>
</comment>
<dbReference type="HOGENOM" id="CLU_3180382_0_0_10"/>
<reference evidence="1 2" key="1">
    <citation type="submission" date="2007-11" db="EMBL/GenBank/DDBJ databases">
        <title>Draft genome sequence of Bacteroides stercoris(ATCC 43183).</title>
        <authorList>
            <person name="Sudarsanam P."/>
            <person name="Ley R."/>
            <person name="Guruge J."/>
            <person name="Turnbaugh P.J."/>
            <person name="Mahowald M."/>
            <person name="Liep D."/>
            <person name="Gordon J."/>
        </authorList>
    </citation>
    <scope>NUCLEOTIDE SEQUENCE [LARGE SCALE GENOMIC DNA]</scope>
    <source>
        <strain evidence="1 2">ATCC 43183</strain>
    </source>
</reference>
<dbReference type="Proteomes" id="UP000004713">
    <property type="component" value="Unassembled WGS sequence"/>
</dbReference>
<gene>
    <name evidence="1" type="ORF">BACSTE_02353</name>
</gene>
<dbReference type="EMBL" id="ABFZ02000020">
    <property type="protein sequence ID" value="EDS14665.1"/>
    <property type="molecule type" value="Genomic_DNA"/>
</dbReference>
<organism evidence="1 2">
    <name type="scientific">Bacteroides stercoris ATCC 43183</name>
    <dbReference type="NCBI Taxonomy" id="449673"/>
    <lineage>
        <taxon>Bacteria</taxon>
        <taxon>Pseudomonadati</taxon>
        <taxon>Bacteroidota</taxon>
        <taxon>Bacteroidia</taxon>
        <taxon>Bacteroidales</taxon>
        <taxon>Bacteroidaceae</taxon>
        <taxon>Bacteroides</taxon>
    </lineage>
</organism>
<evidence type="ECO:0000313" key="1">
    <source>
        <dbReference type="EMBL" id="EDS14665.1"/>
    </source>
</evidence>
<proteinExistence type="predicted"/>
<protein>
    <submittedName>
        <fullName evidence="1">Uncharacterized protein</fullName>
    </submittedName>
</protein>